<keyword evidence="2" id="KW-1185">Reference proteome</keyword>
<name>A0ABR9EHG4_9GAMM</name>
<dbReference type="Proteomes" id="UP000615755">
    <property type="component" value="Unassembled WGS sequence"/>
</dbReference>
<reference evidence="1 2" key="1">
    <citation type="submission" date="2015-03" db="EMBL/GenBank/DDBJ databases">
        <title>Genome sequence of Pseudoalteromonas aurantia.</title>
        <authorList>
            <person name="Xie B.-B."/>
            <person name="Rong J.-C."/>
            <person name="Qin Q.-L."/>
            <person name="Zhang Y.-Z."/>
        </authorList>
    </citation>
    <scope>NUCLEOTIDE SEQUENCE [LARGE SCALE GENOMIC DNA]</scope>
    <source>
        <strain evidence="1 2">208</strain>
    </source>
</reference>
<protein>
    <submittedName>
        <fullName evidence="1">Uncharacterized protein</fullName>
    </submittedName>
</protein>
<evidence type="ECO:0000313" key="2">
    <source>
        <dbReference type="Proteomes" id="UP000615755"/>
    </source>
</evidence>
<organism evidence="1 2">
    <name type="scientific">Pseudoalteromonas aurantia 208</name>
    <dbReference type="NCBI Taxonomy" id="1314867"/>
    <lineage>
        <taxon>Bacteria</taxon>
        <taxon>Pseudomonadati</taxon>
        <taxon>Pseudomonadota</taxon>
        <taxon>Gammaproteobacteria</taxon>
        <taxon>Alteromonadales</taxon>
        <taxon>Pseudoalteromonadaceae</taxon>
        <taxon>Pseudoalteromonas</taxon>
    </lineage>
</organism>
<accession>A0ABR9EHG4</accession>
<comment type="caution">
    <text evidence="1">The sequence shown here is derived from an EMBL/GenBank/DDBJ whole genome shotgun (WGS) entry which is preliminary data.</text>
</comment>
<sequence>MAELFSLVGTQRFPLLACVDTFSTFFIPRLALLQILLNNFATPIF</sequence>
<dbReference type="EMBL" id="AQGV01000015">
    <property type="protein sequence ID" value="MBE0370172.1"/>
    <property type="molecule type" value="Genomic_DNA"/>
</dbReference>
<evidence type="ECO:0000313" key="1">
    <source>
        <dbReference type="EMBL" id="MBE0370172.1"/>
    </source>
</evidence>
<proteinExistence type="predicted"/>
<gene>
    <name evidence="1" type="ORF">PAUR_b0144</name>
</gene>